<evidence type="ECO:0000256" key="2">
    <source>
        <dbReference type="ARBA" id="ARBA00023242"/>
    </source>
</evidence>
<feature type="compositionally biased region" description="Low complexity" evidence="4">
    <location>
        <begin position="235"/>
        <end position="252"/>
    </location>
</feature>
<proteinExistence type="predicted"/>
<reference evidence="6" key="2">
    <citation type="submission" date="2013-07" db="EMBL/GenBank/DDBJ databases">
        <authorList>
            <consortium name="The Broad Institute Genome Sequencing Platform"/>
            <person name="Cuomo C."/>
            <person name="Litvintseva A."/>
            <person name="Chen Y."/>
            <person name="Heitman J."/>
            <person name="Sun S."/>
            <person name="Springer D."/>
            <person name="Dromer F."/>
            <person name="Young S.K."/>
            <person name="Zeng Q."/>
            <person name="Gargeya S."/>
            <person name="Fitzgerald M."/>
            <person name="Abouelleil A."/>
            <person name="Alvarado L."/>
            <person name="Berlin A.M."/>
            <person name="Chapman S.B."/>
            <person name="Dewar J."/>
            <person name="Goldberg J."/>
            <person name="Griggs A."/>
            <person name="Gujja S."/>
            <person name="Hansen M."/>
            <person name="Howarth C."/>
            <person name="Imamovic A."/>
            <person name="Larimer J."/>
            <person name="McCowan C."/>
            <person name="Murphy C."/>
            <person name="Pearson M."/>
            <person name="Priest M."/>
            <person name="Roberts A."/>
            <person name="Saif S."/>
            <person name="Shea T."/>
            <person name="Sykes S."/>
            <person name="Wortman J."/>
            <person name="Nusbaum C."/>
            <person name="Birren B."/>
        </authorList>
    </citation>
    <scope>NUCLEOTIDE SEQUENCE</scope>
    <source>
        <strain evidence="6">CBS 10118</strain>
    </source>
</reference>
<evidence type="ECO:0000313" key="7">
    <source>
        <dbReference type="Proteomes" id="UP000092730"/>
    </source>
</evidence>
<dbReference type="GeneID" id="30204489"/>
<dbReference type="EMBL" id="CP144541">
    <property type="protein sequence ID" value="WVW79440.1"/>
    <property type="molecule type" value="Genomic_DNA"/>
</dbReference>
<dbReference type="VEuPathDB" id="FungiDB:I302_00090"/>
<feature type="compositionally biased region" description="Acidic residues" evidence="4">
    <location>
        <begin position="328"/>
        <end position="338"/>
    </location>
</feature>
<evidence type="ECO:0000313" key="5">
    <source>
        <dbReference type="EMBL" id="OCF28602.1"/>
    </source>
</evidence>
<evidence type="ECO:0000256" key="4">
    <source>
        <dbReference type="SAM" id="MobiDB-lite"/>
    </source>
</evidence>
<name>A0A1B9GC55_9TREE</name>
<evidence type="ECO:0008006" key="8">
    <source>
        <dbReference type="Google" id="ProtNLM"/>
    </source>
</evidence>
<dbReference type="GO" id="GO:0000445">
    <property type="term" value="C:THO complex part of transcription export complex"/>
    <property type="evidence" value="ECO:0007669"/>
    <property type="project" value="InterPro"/>
</dbReference>
<gene>
    <name evidence="5" type="ORF">I302_00090</name>
    <name evidence="6" type="ORF">I302_101409</name>
</gene>
<dbReference type="RefSeq" id="XP_019049672.1">
    <property type="nucleotide sequence ID" value="XM_019186794.1"/>
</dbReference>
<feature type="coiled-coil region" evidence="3">
    <location>
        <begin position="90"/>
        <end position="154"/>
    </location>
</feature>
<organism evidence="5">
    <name type="scientific">Kwoniella bestiolae CBS 10118</name>
    <dbReference type="NCBI Taxonomy" id="1296100"/>
    <lineage>
        <taxon>Eukaryota</taxon>
        <taxon>Fungi</taxon>
        <taxon>Dikarya</taxon>
        <taxon>Basidiomycota</taxon>
        <taxon>Agaricomycotina</taxon>
        <taxon>Tremellomycetes</taxon>
        <taxon>Tremellales</taxon>
        <taxon>Cryptococcaceae</taxon>
        <taxon>Kwoniella</taxon>
    </lineage>
</organism>
<reference evidence="5" key="3">
    <citation type="submission" date="2014-01" db="EMBL/GenBank/DDBJ databases">
        <title>Evolution of pathogenesis and genome organization in the Tremellales.</title>
        <authorList>
            <person name="Cuomo C."/>
            <person name="Litvintseva A."/>
            <person name="Heitman J."/>
            <person name="Chen Y."/>
            <person name="Sun S."/>
            <person name="Springer D."/>
            <person name="Dromer F."/>
            <person name="Young S."/>
            <person name="Zeng Q."/>
            <person name="Chapman S."/>
            <person name="Gujja S."/>
            <person name="Saif S."/>
            <person name="Birren B."/>
        </authorList>
    </citation>
    <scope>NUCLEOTIDE SEQUENCE</scope>
    <source>
        <strain evidence="5">CBS 10118</strain>
    </source>
</reference>
<feature type="compositionally biased region" description="Low complexity" evidence="4">
    <location>
        <begin position="212"/>
        <end position="228"/>
    </location>
</feature>
<feature type="compositionally biased region" description="Polar residues" evidence="4">
    <location>
        <begin position="293"/>
        <end position="315"/>
    </location>
</feature>
<comment type="subcellular location">
    <subcellularLocation>
        <location evidence="1">Nucleus</location>
    </subcellularLocation>
</comment>
<keyword evidence="3" id="KW-0175">Coiled coil</keyword>
<dbReference type="Pfam" id="PF05615">
    <property type="entry name" value="THOC7"/>
    <property type="match status" value="1"/>
</dbReference>
<accession>A0A1B9GC55</accession>
<dbReference type="EMBL" id="KI894018">
    <property type="protein sequence ID" value="OCF28602.1"/>
    <property type="molecule type" value="Genomic_DNA"/>
</dbReference>
<evidence type="ECO:0000256" key="1">
    <source>
        <dbReference type="ARBA" id="ARBA00004123"/>
    </source>
</evidence>
<sequence>MSSAPFKEDALNRYRITHSDRDLKPLIRRLNRLPLLSKSTDLSKDDVELERELIRMELLKWRIGIERILGSIDNLDRQTECYKRQTRETVSKAEQLKLRLIQEKEELANKRKLREHQLKCDEIVKRIQGRGKSRKELDDQIESLTNSLREHTESHSLYLSTTQMRYEKFNEIIKLIDECRNLKLPVEPTSSLPTITNPSEEIADENRMDIDPSASSNPTSTSSKLNLSALEFQPSSSTSTSTNTNRQQSTVSAPNRSSAPPSGNGNLKPPSSGHMLPTRPNPSKPISGGVKLTRQNSNSNGLPSRPSNLRSSTTPAALHTGLGSGSLEDGEVGPEEGEVASSASTNGGEESRKRSRGSEASQTRNTRSRAK</sequence>
<feature type="compositionally biased region" description="Polar residues" evidence="4">
    <location>
        <begin position="253"/>
        <end position="265"/>
    </location>
</feature>
<dbReference type="AlphaFoldDB" id="A0A1B9GC55"/>
<dbReference type="KEGG" id="kbi:30204489"/>
<dbReference type="OrthoDB" id="2575566at2759"/>
<evidence type="ECO:0000256" key="3">
    <source>
        <dbReference type="SAM" id="Coils"/>
    </source>
</evidence>
<feature type="compositionally biased region" description="Polar residues" evidence="4">
    <location>
        <begin position="188"/>
        <end position="199"/>
    </location>
</feature>
<dbReference type="InterPro" id="IPR008501">
    <property type="entry name" value="THOC7/Mft1"/>
</dbReference>
<dbReference type="Proteomes" id="UP000092730">
    <property type="component" value="Chromosome 1"/>
</dbReference>
<dbReference type="GO" id="GO:0006397">
    <property type="term" value="P:mRNA processing"/>
    <property type="evidence" value="ECO:0007669"/>
    <property type="project" value="InterPro"/>
</dbReference>
<keyword evidence="7" id="KW-1185">Reference proteome</keyword>
<protein>
    <recommendedName>
        <fullName evidence="8">THO complex subunit 7</fullName>
    </recommendedName>
</protein>
<evidence type="ECO:0000313" key="6">
    <source>
        <dbReference type="EMBL" id="WVW79440.1"/>
    </source>
</evidence>
<keyword evidence="2" id="KW-0539">Nucleus</keyword>
<feature type="region of interest" description="Disordered" evidence="4">
    <location>
        <begin position="186"/>
        <end position="371"/>
    </location>
</feature>
<reference evidence="6" key="4">
    <citation type="submission" date="2024-02" db="EMBL/GenBank/DDBJ databases">
        <title>Comparative genomics of Cryptococcus and Kwoniella reveals pathogenesis evolution and contrasting modes of karyotype evolution via chromosome fusion or intercentromeric recombination.</title>
        <authorList>
            <person name="Coelho M.A."/>
            <person name="David-Palma M."/>
            <person name="Shea T."/>
            <person name="Bowers K."/>
            <person name="McGinley-Smith S."/>
            <person name="Mohammad A.W."/>
            <person name="Gnirke A."/>
            <person name="Yurkov A.M."/>
            <person name="Nowrousian M."/>
            <person name="Sun S."/>
            <person name="Cuomo C.A."/>
            <person name="Heitman J."/>
        </authorList>
    </citation>
    <scope>NUCLEOTIDE SEQUENCE</scope>
    <source>
        <strain evidence="6">CBS 10118</strain>
    </source>
</reference>
<reference evidence="5" key="1">
    <citation type="submission" date="2013-07" db="EMBL/GenBank/DDBJ databases">
        <title>The Genome Sequence of Cryptococcus bestiolae CBS10118.</title>
        <authorList>
            <consortium name="The Broad Institute Genome Sequencing Platform"/>
            <person name="Cuomo C."/>
            <person name="Litvintseva A."/>
            <person name="Chen Y."/>
            <person name="Heitman J."/>
            <person name="Sun S."/>
            <person name="Springer D."/>
            <person name="Dromer F."/>
            <person name="Young S.K."/>
            <person name="Zeng Q."/>
            <person name="Gargeya S."/>
            <person name="Fitzgerald M."/>
            <person name="Abouelleil A."/>
            <person name="Alvarado L."/>
            <person name="Berlin A.M."/>
            <person name="Chapman S.B."/>
            <person name="Dewar J."/>
            <person name="Goldberg J."/>
            <person name="Griggs A."/>
            <person name="Gujja S."/>
            <person name="Hansen M."/>
            <person name="Howarth C."/>
            <person name="Imamovic A."/>
            <person name="Larimer J."/>
            <person name="McCowan C."/>
            <person name="Murphy C."/>
            <person name="Pearson M."/>
            <person name="Priest M."/>
            <person name="Roberts A."/>
            <person name="Saif S."/>
            <person name="Shea T."/>
            <person name="Sykes S."/>
            <person name="Wortman J."/>
            <person name="Nusbaum C."/>
            <person name="Birren B."/>
        </authorList>
    </citation>
    <scope>NUCLEOTIDE SEQUENCE [LARGE SCALE GENOMIC DNA]</scope>
    <source>
        <strain evidence="5">CBS 10118</strain>
    </source>
</reference>
<dbReference type="STRING" id="1296100.A0A1B9GC55"/>